<reference evidence="3 4" key="1">
    <citation type="journal article" date="2016" name="Int. J. Syst. Evol. Microbiol.">
        <title>Proposal of Mucilaginibacter phyllosphaerae sp. nov. isolated from the phyllosphere of Galium album.</title>
        <authorList>
            <person name="Aydogan E.L."/>
            <person name="Busse H.J."/>
            <person name="Moser G."/>
            <person name="Muller C."/>
            <person name="Kampfer P."/>
            <person name="Glaeser S.P."/>
        </authorList>
    </citation>
    <scope>NUCLEOTIDE SEQUENCE [LARGE SCALE GENOMIC DNA]</scope>
    <source>
        <strain evidence="3 4">PP-F2FG21</strain>
    </source>
</reference>
<evidence type="ECO:0000313" key="2">
    <source>
        <dbReference type="EMBL" id="MBB3969656.1"/>
    </source>
</evidence>
<evidence type="ECO:0000259" key="1">
    <source>
        <dbReference type="Pfam" id="PF15579"/>
    </source>
</evidence>
<dbReference type="EMBL" id="SNQG01000005">
    <property type="protein sequence ID" value="TEW65041.1"/>
    <property type="molecule type" value="Genomic_DNA"/>
</dbReference>
<keyword evidence="5" id="KW-1185">Reference proteome</keyword>
<gene>
    <name evidence="3" type="ORF">E2R65_14080</name>
    <name evidence="2" type="ORF">GGR35_002269</name>
</gene>
<evidence type="ECO:0000313" key="5">
    <source>
        <dbReference type="Proteomes" id="UP000583101"/>
    </source>
</evidence>
<protein>
    <recommendedName>
        <fullName evidence="1">Immunity protein 52 domain-containing protein</fullName>
    </recommendedName>
</protein>
<organism evidence="3 4">
    <name type="scientific">Mucilaginibacter phyllosphaerae</name>
    <dbReference type="NCBI Taxonomy" id="1812349"/>
    <lineage>
        <taxon>Bacteria</taxon>
        <taxon>Pseudomonadati</taxon>
        <taxon>Bacteroidota</taxon>
        <taxon>Sphingobacteriia</taxon>
        <taxon>Sphingobacteriales</taxon>
        <taxon>Sphingobacteriaceae</taxon>
        <taxon>Mucilaginibacter</taxon>
    </lineage>
</organism>
<dbReference type="AlphaFoldDB" id="A0A4Y8AB31"/>
<evidence type="ECO:0000313" key="3">
    <source>
        <dbReference type="EMBL" id="TEW65041.1"/>
    </source>
</evidence>
<name>A0A4Y8AB31_9SPHI</name>
<comment type="caution">
    <text evidence="3">The sequence shown here is derived from an EMBL/GenBank/DDBJ whole genome shotgun (WGS) entry which is preliminary data.</text>
</comment>
<dbReference type="OrthoDB" id="1494206at2"/>
<proteinExistence type="predicted"/>
<dbReference type="EMBL" id="JACIEG010000004">
    <property type="protein sequence ID" value="MBB3969656.1"/>
    <property type="molecule type" value="Genomic_DNA"/>
</dbReference>
<reference evidence="2 5" key="3">
    <citation type="submission" date="2020-08" db="EMBL/GenBank/DDBJ databases">
        <title>Genomic Encyclopedia of Type Strains, Phase IV (KMG-IV): sequencing the most valuable type-strain genomes for metagenomic binning, comparative biology and taxonomic classification.</title>
        <authorList>
            <person name="Goeker M."/>
        </authorList>
    </citation>
    <scope>NUCLEOTIDE SEQUENCE [LARGE SCALE GENOMIC DNA]</scope>
    <source>
        <strain evidence="2 5">DSM 100995</strain>
    </source>
</reference>
<reference evidence="3" key="2">
    <citation type="submission" date="2019-03" db="EMBL/GenBank/DDBJ databases">
        <authorList>
            <person name="Yan Y.-Q."/>
            <person name="Du Z.-J."/>
        </authorList>
    </citation>
    <scope>NUCLEOTIDE SEQUENCE</scope>
    <source>
        <strain evidence="3">PP-F2FG21</strain>
    </source>
</reference>
<accession>A0A4Y8AB31</accession>
<dbReference type="Proteomes" id="UP000583101">
    <property type="component" value="Unassembled WGS sequence"/>
</dbReference>
<feature type="domain" description="Immunity protein 52" evidence="1">
    <location>
        <begin position="7"/>
        <end position="154"/>
    </location>
</feature>
<evidence type="ECO:0000313" key="4">
    <source>
        <dbReference type="Proteomes" id="UP000297248"/>
    </source>
</evidence>
<dbReference type="Pfam" id="PF15579">
    <property type="entry name" value="Imm52"/>
    <property type="match status" value="1"/>
</dbReference>
<dbReference type="RefSeq" id="WP_134337116.1">
    <property type="nucleotide sequence ID" value="NZ_BMCZ01000005.1"/>
</dbReference>
<sequence length="162" mass="18868">MENFRTIGAHWYSRPETLKQCTEKLLDFLIKLKELNPDYFGNWFELGYSKKEALKCNVELNYDYIKKMLSIKQKENDFPKTSFSIGVWDGTLIEIGVTSLSVSLGSNESEYYTNNCVVELPFDATKNDYYNSSKTNQEALLNLMKKSWQPEWISVNGNKIYP</sequence>
<dbReference type="InterPro" id="IPR028969">
    <property type="entry name" value="Imm52"/>
</dbReference>
<dbReference type="Proteomes" id="UP000297248">
    <property type="component" value="Unassembled WGS sequence"/>
</dbReference>